<dbReference type="WBParaSite" id="maker-unitig_28995-snap-gene-0.1-mRNA-1">
    <property type="protein sequence ID" value="maker-unitig_28995-snap-gene-0.1-mRNA-1"/>
    <property type="gene ID" value="maker-unitig_28995-snap-gene-0.1"/>
</dbReference>
<keyword evidence="2" id="KW-1185">Reference proteome</keyword>
<accession>A0A1I8FC73</accession>
<evidence type="ECO:0000313" key="3">
    <source>
        <dbReference type="WBParaSite" id="maker-unitig_28995-snap-gene-0.1-mRNA-1"/>
    </source>
</evidence>
<feature type="compositionally biased region" description="Basic residues" evidence="1">
    <location>
        <begin position="1"/>
        <end position="10"/>
    </location>
</feature>
<evidence type="ECO:0000256" key="1">
    <source>
        <dbReference type="SAM" id="MobiDB-lite"/>
    </source>
</evidence>
<evidence type="ECO:0000313" key="2">
    <source>
        <dbReference type="Proteomes" id="UP000095280"/>
    </source>
</evidence>
<dbReference type="Proteomes" id="UP000095280">
    <property type="component" value="Unplaced"/>
</dbReference>
<name>A0A1I8FC73_9PLAT</name>
<dbReference type="AlphaFoldDB" id="A0A1I8FC73"/>
<reference evidence="3" key="1">
    <citation type="submission" date="2016-11" db="UniProtKB">
        <authorList>
            <consortium name="WormBaseParasite"/>
        </authorList>
    </citation>
    <scope>IDENTIFICATION</scope>
</reference>
<sequence length="304" mass="33987">SGRQTPHRQLRQLSSSAASGDGLGRQSGFAASATPEPDFEAANQRPSSSSSSELSERWWLSIADLELGIWWPPPNLQATQIPKCKSLIRVLSRTLNSGAHGMPAQLVQSKRTFPRKSNWNSGWQNSLLKLFFVNVYLARCQKQAQAPRRVSDYWISVSPYNRDSAGQPPRAGLNWIIDRGSALCQRSALGSPYFDKFWNSKTIKSTKPDQPMRTPSTTGLMLCALLALAACRHVRLGRGCPRRGGRQQSGSEGSRGQARLPLPERGDARRPRTVTMTTASWKKGYAYLNSVLRNYRDFDYAYRR</sequence>
<feature type="compositionally biased region" description="Low complexity" evidence="1">
    <location>
        <begin position="246"/>
        <end position="259"/>
    </location>
</feature>
<organism evidence="2 3">
    <name type="scientific">Macrostomum lignano</name>
    <dbReference type="NCBI Taxonomy" id="282301"/>
    <lineage>
        <taxon>Eukaryota</taxon>
        <taxon>Metazoa</taxon>
        <taxon>Spiralia</taxon>
        <taxon>Lophotrochozoa</taxon>
        <taxon>Platyhelminthes</taxon>
        <taxon>Rhabditophora</taxon>
        <taxon>Macrostomorpha</taxon>
        <taxon>Macrostomida</taxon>
        <taxon>Macrostomidae</taxon>
        <taxon>Macrostomum</taxon>
    </lineage>
</organism>
<feature type="region of interest" description="Disordered" evidence="1">
    <location>
        <begin position="239"/>
        <end position="275"/>
    </location>
</feature>
<feature type="region of interest" description="Disordered" evidence="1">
    <location>
        <begin position="1"/>
        <end position="50"/>
    </location>
</feature>
<protein>
    <submittedName>
        <fullName evidence="3">Ig-like domain-containing protein</fullName>
    </submittedName>
</protein>
<proteinExistence type="predicted"/>